<evidence type="ECO:0000256" key="3">
    <source>
        <dbReference type="ARBA" id="ARBA00023163"/>
    </source>
</evidence>
<dbReference type="CDD" id="cd00092">
    <property type="entry name" value="HTH_CRP"/>
    <property type="match status" value="1"/>
</dbReference>
<dbReference type="EMBL" id="JAMPKK010000016">
    <property type="protein sequence ID" value="MEP0864717.1"/>
    <property type="molecule type" value="Genomic_DNA"/>
</dbReference>
<dbReference type="Gene3D" id="1.10.10.10">
    <property type="entry name" value="Winged helix-like DNA-binding domain superfamily/Winged helix DNA-binding domain"/>
    <property type="match status" value="1"/>
</dbReference>
<sequence>MPPFSSSVLEIDQYDPNETRRLHFYSKNEEIPLVPQGVWQVDRGLVQMSTICANGDEVLLGWAAPSMFFGQWVFQSLKGIHPLAQPNAAIIYHALSDVYLKWFSILEIEASGRLAQIILPQMVRRMQQTEALLAIVGHRRVEDRLHRLLLLLKQEVGQPVAGGTRLSVRLTHQNIASAIGTTRVTITRLLSKLQGQGWISLDCDRHIILKEESFAGISD</sequence>
<dbReference type="InterPro" id="IPR036388">
    <property type="entry name" value="WH-like_DNA-bd_sf"/>
</dbReference>
<keyword evidence="6" id="KW-1185">Reference proteome</keyword>
<dbReference type="InterPro" id="IPR018490">
    <property type="entry name" value="cNMP-bd_dom_sf"/>
</dbReference>
<dbReference type="PROSITE" id="PS51063">
    <property type="entry name" value="HTH_CRP_2"/>
    <property type="match status" value="1"/>
</dbReference>
<evidence type="ECO:0000313" key="5">
    <source>
        <dbReference type="EMBL" id="MEP0864717.1"/>
    </source>
</evidence>
<feature type="domain" description="HTH crp-type" evidence="4">
    <location>
        <begin position="139"/>
        <end position="212"/>
    </location>
</feature>
<evidence type="ECO:0000259" key="4">
    <source>
        <dbReference type="PROSITE" id="PS51063"/>
    </source>
</evidence>
<dbReference type="Pfam" id="PF13545">
    <property type="entry name" value="HTH_Crp_2"/>
    <property type="match status" value="1"/>
</dbReference>
<comment type="caution">
    <text evidence="5">The sequence shown here is derived from an EMBL/GenBank/DDBJ whole genome shotgun (WGS) entry which is preliminary data.</text>
</comment>
<dbReference type="InterPro" id="IPR012318">
    <property type="entry name" value="HTH_CRP"/>
</dbReference>
<dbReference type="Proteomes" id="UP001442494">
    <property type="component" value="Unassembled WGS sequence"/>
</dbReference>
<dbReference type="RefSeq" id="WP_190427031.1">
    <property type="nucleotide sequence ID" value="NZ_JAMPKK010000016.1"/>
</dbReference>
<reference evidence="5 6" key="1">
    <citation type="submission" date="2022-04" db="EMBL/GenBank/DDBJ databases">
        <title>Positive selection, recombination, and allopatry shape intraspecific diversity of widespread and dominant cyanobacteria.</title>
        <authorList>
            <person name="Wei J."/>
            <person name="Shu W."/>
            <person name="Hu C."/>
        </authorList>
    </citation>
    <scope>NUCLEOTIDE SEQUENCE [LARGE SCALE GENOMIC DNA]</scope>
    <source>
        <strain evidence="5 6">GB2-A5</strain>
    </source>
</reference>
<evidence type="ECO:0000256" key="1">
    <source>
        <dbReference type="ARBA" id="ARBA00023015"/>
    </source>
</evidence>
<keyword evidence="2" id="KW-0238">DNA-binding</keyword>
<dbReference type="InterPro" id="IPR018335">
    <property type="entry name" value="Tscrpt_reg_HTH_Crp-type_CS"/>
</dbReference>
<proteinExistence type="predicted"/>
<gene>
    <name evidence="5" type="ORF">NDI37_09565</name>
</gene>
<dbReference type="SMART" id="SM00419">
    <property type="entry name" value="HTH_CRP"/>
    <property type="match status" value="1"/>
</dbReference>
<dbReference type="InterPro" id="IPR036390">
    <property type="entry name" value="WH_DNA-bd_sf"/>
</dbReference>
<organism evidence="5 6">
    <name type="scientific">Funiculus sociatus GB2-A5</name>
    <dbReference type="NCBI Taxonomy" id="2933946"/>
    <lineage>
        <taxon>Bacteria</taxon>
        <taxon>Bacillati</taxon>
        <taxon>Cyanobacteriota</taxon>
        <taxon>Cyanophyceae</taxon>
        <taxon>Coleofasciculales</taxon>
        <taxon>Coleofasciculaceae</taxon>
        <taxon>Funiculus</taxon>
    </lineage>
</organism>
<dbReference type="PRINTS" id="PR00034">
    <property type="entry name" value="HTHCRP"/>
</dbReference>
<evidence type="ECO:0000313" key="6">
    <source>
        <dbReference type="Proteomes" id="UP001442494"/>
    </source>
</evidence>
<accession>A0ABV0JMT7</accession>
<dbReference type="SUPFAM" id="SSF46785">
    <property type="entry name" value="Winged helix' DNA-binding domain"/>
    <property type="match status" value="1"/>
</dbReference>
<dbReference type="PROSITE" id="PS00042">
    <property type="entry name" value="HTH_CRP_1"/>
    <property type="match status" value="1"/>
</dbReference>
<protein>
    <submittedName>
        <fullName evidence="5">Crp/Fnr family transcriptional regulator</fullName>
    </submittedName>
</protein>
<keyword evidence="3" id="KW-0804">Transcription</keyword>
<name>A0ABV0JMT7_9CYAN</name>
<keyword evidence="1" id="KW-0805">Transcription regulation</keyword>
<dbReference type="SUPFAM" id="SSF51206">
    <property type="entry name" value="cAMP-binding domain-like"/>
    <property type="match status" value="1"/>
</dbReference>
<evidence type="ECO:0000256" key="2">
    <source>
        <dbReference type="ARBA" id="ARBA00023125"/>
    </source>
</evidence>